<name>B2VI27_ERWT9</name>
<protein>
    <recommendedName>
        <fullName evidence="4">DUF1007 family protein</fullName>
    </recommendedName>
</protein>
<dbReference type="InterPro" id="IPR016537">
    <property type="entry name" value="UCP008159_ABC"/>
</dbReference>
<organism evidence="2 3">
    <name type="scientific">Erwinia tasmaniensis (strain DSM 17950 / CFBP 7177 / CIP 109463 / NCPPB 4357 / Et1/99)</name>
    <dbReference type="NCBI Taxonomy" id="465817"/>
    <lineage>
        <taxon>Bacteria</taxon>
        <taxon>Pseudomonadati</taxon>
        <taxon>Pseudomonadota</taxon>
        <taxon>Gammaproteobacteria</taxon>
        <taxon>Enterobacterales</taxon>
        <taxon>Erwiniaceae</taxon>
        <taxon>Erwinia</taxon>
    </lineage>
</organism>
<dbReference type="OrthoDB" id="5781652at2"/>
<dbReference type="AlphaFoldDB" id="B2VI27"/>
<evidence type="ECO:0008006" key="4">
    <source>
        <dbReference type="Google" id="ProtNLM"/>
    </source>
</evidence>
<dbReference type="STRING" id="465817.ETA_10150"/>
<dbReference type="Proteomes" id="UP000001726">
    <property type="component" value="Chromosome"/>
</dbReference>
<feature type="signal peptide" evidence="1">
    <location>
        <begin position="1"/>
        <end position="24"/>
    </location>
</feature>
<sequence>MLHYNKLGVPLCWLMAIGTPAVSAHPHSFIAMQTTLVHQEGQLSGLKMRWVMDEITSADLLYDAGKAQPDSVVWKKLAAEVMANVLVQHYFTEFWHQKQPVKFDKMPKQYGLSRQGNRAVLEFILPLAHPQPLKGQRYTFSTFDPTYFVDMTYDSEKDLTLPPELASQCRLQLQTPQPGASLKAYALALDKNDAPTDEMELGRQFAQQVTLVCR</sequence>
<accession>B2VI27</accession>
<dbReference type="InterPro" id="IPR010412">
    <property type="entry name" value="DUF1007"/>
</dbReference>
<keyword evidence="3" id="KW-1185">Reference proteome</keyword>
<dbReference type="PIRSF" id="PIRSF008159">
    <property type="entry name" value="UCP008159_ABC"/>
    <property type="match status" value="1"/>
</dbReference>
<dbReference type="EMBL" id="CU468135">
    <property type="protein sequence ID" value="CAO96061.1"/>
    <property type="molecule type" value="Genomic_DNA"/>
</dbReference>
<evidence type="ECO:0000313" key="2">
    <source>
        <dbReference type="EMBL" id="CAO96061.1"/>
    </source>
</evidence>
<feature type="chain" id="PRO_5002784039" description="DUF1007 family protein" evidence="1">
    <location>
        <begin position="25"/>
        <end position="214"/>
    </location>
</feature>
<dbReference type="KEGG" id="eta:ETA_10150"/>
<dbReference type="HOGENOM" id="CLU_088941_2_0_6"/>
<evidence type="ECO:0000256" key="1">
    <source>
        <dbReference type="SAM" id="SignalP"/>
    </source>
</evidence>
<dbReference type="Pfam" id="PF06226">
    <property type="entry name" value="DUF1007"/>
    <property type="match status" value="1"/>
</dbReference>
<reference evidence="2 3" key="1">
    <citation type="journal article" date="2008" name="Environ. Microbiol.">
        <title>The genome of Erwinia tasmaniensis strain Et1/99, a non-pathogenic bacterium in the genus Erwinia.</title>
        <authorList>
            <person name="Kube M."/>
            <person name="Migdoll A.M."/>
            <person name="Mueller I."/>
            <person name="Kuhl H."/>
            <person name="Beck A."/>
            <person name="Reinhardt R."/>
            <person name="Geider K."/>
        </authorList>
    </citation>
    <scope>NUCLEOTIDE SEQUENCE [LARGE SCALE GENOMIC DNA]</scope>
    <source>
        <strain evidence="3">DSM 17950 / CFBP 7177 / CIP 109463 / NCPPB 4357 / Et1/99</strain>
    </source>
</reference>
<dbReference type="RefSeq" id="WP_012440761.1">
    <property type="nucleotide sequence ID" value="NC_010694.1"/>
</dbReference>
<dbReference type="eggNOG" id="COG3683">
    <property type="taxonomic scope" value="Bacteria"/>
</dbReference>
<keyword evidence="1" id="KW-0732">Signal</keyword>
<evidence type="ECO:0000313" key="3">
    <source>
        <dbReference type="Proteomes" id="UP000001726"/>
    </source>
</evidence>
<gene>
    <name evidence="2" type="ordered locus">ETA_10150</name>
</gene>
<proteinExistence type="predicted"/>